<keyword evidence="1" id="KW-0812">Transmembrane</keyword>
<dbReference type="AlphaFoldDB" id="U4LVD3"/>
<keyword evidence="1" id="KW-1133">Transmembrane helix</keyword>
<evidence type="ECO:0000313" key="2">
    <source>
        <dbReference type="EMBL" id="CCX32436.1"/>
    </source>
</evidence>
<feature type="transmembrane region" description="Helical" evidence="1">
    <location>
        <begin position="64"/>
        <end position="82"/>
    </location>
</feature>
<dbReference type="EMBL" id="HF935844">
    <property type="protein sequence ID" value="CCX32436.1"/>
    <property type="molecule type" value="Genomic_DNA"/>
</dbReference>
<accession>U4LVD3</accession>
<dbReference type="Proteomes" id="UP000018144">
    <property type="component" value="Unassembled WGS sequence"/>
</dbReference>
<name>U4LVD3_PYROM</name>
<proteinExistence type="predicted"/>
<organism evidence="2 3">
    <name type="scientific">Pyronema omphalodes (strain CBS 100304)</name>
    <name type="common">Pyronema confluens</name>
    <dbReference type="NCBI Taxonomy" id="1076935"/>
    <lineage>
        <taxon>Eukaryota</taxon>
        <taxon>Fungi</taxon>
        <taxon>Dikarya</taxon>
        <taxon>Ascomycota</taxon>
        <taxon>Pezizomycotina</taxon>
        <taxon>Pezizomycetes</taxon>
        <taxon>Pezizales</taxon>
        <taxon>Pyronemataceae</taxon>
        <taxon>Pyronema</taxon>
    </lineage>
</organism>
<gene>
    <name evidence="2" type="ORF">PCON_13085</name>
</gene>
<keyword evidence="3" id="KW-1185">Reference proteome</keyword>
<protein>
    <submittedName>
        <fullName evidence="2">Uncharacterized protein</fullName>
    </submittedName>
</protein>
<evidence type="ECO:0000256" key="1">
    <source>
        <dbReference type="SAM" id="Phobius"/>
    </source>
</evidence>
<feature type="transmembrane region" description="Helical" evidence="1">
    <location>
        <begin position="12"/>
        <end position="29"/>
    </location>
</feature>
<sequence length="91" mass="10321">MSFEPGLSQWPTWSYFVLGAICAAIYTILYRPAFADEAVDAIMIDICICALVWKVISLCDQPDYAWSEVVPYLLWIAIVAGLPHQGQRIRR</sequence>
<keyword evidence="1" id="KW-0472">Membrane</keyword>
<evidence type="ECO:0000313" key="3">
    <source>
        <dbReference type="Proteomes" id="UP000018144"/>
    </source>
</evidence>
<reference evidence="2 3" key="1">
    <citation type="journal article" date="2013" name="PLoS Genet.">
        <title>The genome and development-dependent transcriptomes of Pyronema confluens: a window into fungal evolution.</title>
        <authorList>
            <person name="Traeger S."/>
            <person name="Altegoer F."/>
            <person name="Freitag M."/>
            <person name="Gabaldon T."/>
            <person name="Kempken F."/>
            <person name="Kumar A."/>
            <person name="Marcet-Houben M."/>
            <person name="Poggeler S."/>
            <person name="Stajich J.E."/>
            <person name="Nowrousian M."/>
        </authorList>
    </citation>
    <scope>NUCLEOTIDE SEQUENCE [LARGE SCALE GENOMIC DNA]</scope>
    <source>
        <strain evidence="3">CBS 100304</strain>
        <tissue evidence="2">Vegetative mycelium</tissue>
    </source>
</reference>